<evidence type="ECO:0000259" key="1">
    <source>
        <dbReference type="PROSITE" id="PS51677"/>
    </source>
</evidence>
<evidence type="ECO:0000313" key="3">
    <source>
        <dbReference type="Proteomes" id="UP001597374"/>
    </source>
</evidence>
<keyword evidence="3" id="KW-1185">Reference proteome</keyword>
<dbReference type="CDD" id="cd10917">
    <property type="entry name" value="CE4_NodB_like_6s_7s"/>
    <property type="match status" value="1"/>
</dbReference>
<evidence type="ECO:0000313" key="2">
    <source>
        <dbReference type="EMBL" id="MFD2248366.1"/>
    </source>
</evidence>
<dbReference type="InterPro" id="IPR011330">
    <property type="entry name" value="Glyco_hydro/deAcase_b/a-brl"/>
</dbReference>
<dbReference type="EC" id="3.-.-.-" evidence="2"/>
<sequence length="227" mass="26392">MIRGDVTSKSIALVFTGDESADGAESILQTLKKHQAKASFFLTGRFYSNQDFKQSIQQLKREGYYLGAHSDAHLLYCDWTKRDSLLVTKQQFSEDLQQNYNRMAKFGIRKKDAPYFLPPYEWYNHQITNWTTEEGLQLVNFTPGTRSAADYTYPEMGTRYVGSETILQSIFEYEHKDPNGLNGFLLLLHIGTDPRREDKFYYKLDELLTQLKVKGYRFVTVSEQLSE</sequence>
<dbReference type="EMBL" id="JBHUIM010000003">
    <property type="protein sequence ID" value="MFD2248366.1"/>
    <property type="molecule type" value="Genomic_DNA"/>
</dbReference>
<dbReference type="Pfam" id="PF01522">
    <property type="entry name" value="Polysacc_deac_1"/>
    <property type="match status" value="1"/>
</dbReference>
<reference evidence="3" key="1">
    <citation type="journal article" date="2019" name="Int. J. Syst. Evol. Microbiol.">
        <title>The Global Catalogue of Microorganisms (GCM) 10K type strain sequencing project: providing services to taxonomists for standard genome sequencing and annotation.</title>
        <authorList>
            <consortium name="The Broad Institute Genomics Platform"/>
            <consortium name="The Broad Institute Genome Sequencing Center for Infectious Disease"/>
            <person name="Wu L."/>
            <person name="Ma J."/>
        </authorList>
    </citation>
    <scope>NUCLEOTIDE SEQUENCE [LARGE SCALE GENOMIC DNA]</scope>
    <source>
        <strain evidence="3">CGMCC 4.1782</strain>
    </source>
</reference>
<dbReference type="Proteomes" id="UP001597374">
    <property type="component" value="Unassembled WGS sequence"/>
</dbReference>
<feature type="domain" description="NodB homology" evidence="1">
    <location>
        <begin position="9"/>
        <end position="219"/>
    </location>
</feature>
<dbReference type="Gene3D" id="3.20.20.370">
    <property type="entry name" value="Glycoside hydrolase/deacetylase"/>
    <property type="match status" value="1"/>
</dbReference>
<accession>A0ABW5D102</accession>
<keyword evidence="2" id="KW-0378">Hydrolase</keyword>
<proteinExistence type="predicted"/>
<dbReference type="InterPro" id="IPR050248">
    <property type="entry name" value="Polysacc_deacetylase_ArnD"/>
</dbReference>
<gene>
    <name evidence="2" type="ORF">ACFSKP_19015</name>
</gene>
<dbReference type="RefSeq" id="WP_377498025.1">
    <property type="nucleotide sequence ID" value="NZ_JBHUIM010000003.1"/>
</dbReference>
<comment type="caution">
    <text evidence="2">The sequence shown here is derived from an EMBL/GenBank/DDBJ whole genome shotgun (WGS) entry which is preliminary data.</text>
</comment>
<organism evidence="2 3">
    <name type="scientific">Pontibacter ruber</name>
    <dbReference type="NCBI Taxonomy" id="1343895"/>
    <lineage>
        <taxon>Bacteria</taxon>
        <taxon>Pseudomonadati</taxon>
        <taxon>Bacteroidota</taxon>
        <taxon>Cytophagia</taxon>
        <taxon>Cytophagales</taxon>
        <taxon>Hymenobacteraceae</taxon>
        <taxon>Pontibacter</taxon>
    </lineage>
</organism>
<dbReference type="PANTHER" id="PTHR10587">
    <property type="entry name" value="GLYCOSYL TRANSFERASE-RELATED"/>
    <property type="match status" value="1"/>
</dbReference>
<protein>
    <submittedName>
        <fullName evidence="2">Polysaccharide deacetylase family protein</fullName>
        <ecNumber evidence="2">3.-.-.-</ecNumber>
    </submittedName>
</protein>
<dbReference type="GO" id="GO:0016787">
    <property type="term" value="F:hydrolase activity"/>
    <property type="evidence" value="ECO:0007669"/>
    <property type="project" value="UniProtKB-KW"/>
</dbReference>
<dbReference type="PROSITE" id="PS51677">
    <property type="entry name" value="NODB"/>
    <property type="match status" value="1"/>
</dbReference>
<dbReference type="InterPro" id="IPR002509">
    <property type="entry name" value="NODB_dom"/>
</dbReference>
<dbReference type="SUPFAM" id="SSF88713">
    <property type="entry name" value="Glycoside hydrolase/deacetylase"/>
    <property type="match status" value="1"/>
</dbReference>
<name>A0ABW5D102_9BACT</name>